<evidence type="ECO:0000313" key="1">
    <source>
        <dbReference type="EMBL" id="CAB4534250.1"/>
    </source>
</evidence>
<gene>
    <name evidence="1" type="ORF">UFOPK1380_00636</name>
    <name evidence="2" type="ORF">UFOPK1778_00552</name>
    <name evidence="3" type="ORF">UFOPK4095_00632</name>
</gene>
<sequence length="154" mass="16742">MKKNFVLICLLQVLISALTTPNVSAEIVRVPYGVDSNGRGNRTFEVANLGNGCGGRSDYPHISAHVPNTVNVTASTTCKGVQVSIETTLSRKGWFIFRESVTKKSSGFSKVSVNVSLPCKWRVGNPPIEYIVSSFHKEARGATATTAVHRFIRC</sequence>
<dbReference type="EMBL" id="CAEZUD010000022">
    <property type="protein sequence ID" value="CAB4588724.1"/>
    <property type="molecule type" value="Genomic_DNA"/>
</dbReference>
<proteinExistence type="predicted"/>
<dbReference type="EMBL" id="CAEZSC010000031">
    <property type="protein sequence ID" value="CAB4534250.1"/>
    <property type="molecule type" value="Genomic_DNA"/>
</dbReference>
<dbReference type="AlphaFoldDB" id="A0A6J6B5D2"/>
<name>A0A6J6B5D2_9ZZZZ</name>
<protein>
    <submittedName>
        <fullName evidence="1">Unannotated protein</fullName>
    </submittedName>
</protein>
<organism evidence="1">
    <name type="scientific">freshwater metagenome</name>
    <dbReference type="NCBI Taxonomy" id="449393"/>
    <lineage>
        <taxon>unclassified sequences</taxon>
        <taxon>metagenomes</taxon>
        <taxon>ecological metagenomes</taxon>
    </lineage>
</organism>
<evidence type="ECO:0000313" key="2">
    <source>
        <dbReference type="EMBL" id="CAB4588724.1"/>
    </source>
</evidence>
<evidence type="ECO:0000313" key="3">
    <source>
        <dbReference type="EMBL" id="CAB5014110.1"/>
    </source>
</evidence>
<accession>A0A6J6B5D2</accession>
<reference evidence="1" key="1">
    <citation type="submission" date="2020-05" db="EMBL/GenBank/DDBJ databases">
        <authorList>
            <person name="Chiriac C."/>
            <person name="Salcher M."/>
            <person name="Ghai R."/>
            <person name="Kavagutti S V."/>
        </authorList>
    </citation>
    <scope>NUCLEOTIDE SEQUENCE</scope>
</reference>
<dbReference type="EMBL" id="CAFBPI010000031">
    <property type="protein sequence ID" value="CAB5014110.1"/>
    <property type="molecule type" value="Genomic_DNA"/>
</dbReference>